<dbReference type="FunFam" id="2.40.70.10:FF:000041">
    <property type="entry name" value="Basic 7S globulin"/>
    <property type="match status" value="1"/>
</dbReference>
<evidence type="ECO:0000256" key="5">
    <source>
        <dbReference type="SAM" id="SignalP"/>
    </source>
</evidence>
<protein>
    <recommendedName>
        <fullName evidence="6">Peptidase A1 domain-containing protein</fullName>
    </recommendedName>
</protein>
<reference evidence="7" key="1">
    <citation type="submission" date="2018-01" db="EMBL/GenBank/DDBJ databases">
        <authorList>
            <person name="Mao J.F."/>
        </authorList>
    </citation>
    <scope>NUCLEOTIDE SEQUENCE</scope>
    <source>
        <strain evidence="7">Huo1</strain>
        <tissue evidence="7">Leaf</tissue>
    </source>
</reference>
<name>A0A8X8WP66_SALSN</name>
<dbReference type="Pfam" id="PF14541">
    <property type="entry name" value="TAXi_C"/>
    <property type="match status" value="1"/>
</dbReference>
<dbReference type="InterPro" id="IPR032861">
    <property type="entry name" value="TAXi_N"/>
</dbReference>
<dbReference type="OrthoDB" id="1882431at2759"/>
<evidence type="ECO:0000256" key="1">
    <source>
        <dbReference type="ARBA" id="ARBA00004239"/>
    </source>
</evidence>
<gene>
    <name evidence="7" type="ORF">SASPL_139991</name>
</gene>
<dbReference type="InterPro" id="IPR032799">
    <property type="entry name" value="TAXi_C"/>
</dbReference>
<dbReference type="PANTHER" id="PTHR47965:SF68">
    <property type="entry name" value="BASIC 7S GLOBULIN-LIKE"/>
    <property type="match status" value="1"/>
</dbReference>
<evidence type="ECO:0000256" key="3">
    <source>
        <dbReference type="ARBA" id="ARBA00022525"/>
    </source>
</evidence>
<feature type="signal peptide" evidence="5">
    <location>
        <begin position="1"/>
        <end position="24"/>
    </location>
</feature>
<reference evidence="7" key="2">
    <citation type="submission" date="2020-08" db="EMBL/GenBank/DDBJ databases">
        <title>Plant Genome Project.</title>
        <authorList>
            <person name="Zhang R.-G."/>
        </authorList>
    </citation>
    <scope>NUCLEOTIDE SEQUENCE</scope>
    <source>
        <strain evidence="7">Huo1</strain>
        <tissue evidence="7">Leaf</tissue>
    </source>
</reference>
<dbReference type="InterPro" id="IPR001461">
    <property type="entry name" value="Aspartic_peptidase_A1"/>
</dbReference>
<dbReference type="InterPro" id="IPR021109">
    <property type="entry name" value="Peptidase_aspartic_dom_sf"/>
</dbReference>
<dbReference type="PANTHER" id="PTHR47965">
    <property type="entry name" value="ASPARTYL PROTEASE-RELATED"/>
    <property type="match status" value="1"/>
</dbReference>
<proteinExistence type="inferred from homology"/>
<feature type="domain" description="Peptidase A1" evidence="6">
    <location>
        <begin position="46"/>
        <end position="419"/>
    </location>
</feature>
<dbReference type="InterPro" id="IPR033121">
    <property type="entry name" value="PEPTIDASE_A1"/>
</dbReference>
<dbReference type="GO" id="GO:0004190">
    <property type="term" value="F:aspartic-type endopeptidase activity"/>
    <property type="evidence" value="ECO:0007669"/>
    <property type="project" value="InterPro"/>
</dbReference>
<dbReference type="Proteomes" id="UP000298416">
    <property type="component" value="Unassembled WGS sequence"/>
</dbReference>
<evidence type="ECO:0000256" key="2">
    <source>
        <dbReference type="ARBA" id="ARBA00007447"/>
    </source>
</evidence>
<dbReference type="AlphaFoldDB" id="A0A8X8WP66"/>
<accession>A0A8X8WP66</accession>
<dbReference type="GO" id="GO:0005576">
    <property type="term" value="C:extracellular region"/>
    <property type="evidence" value="ECO:0007669"/>
    <property type="project" value="UniProtKB-SubCell"/>
</dbReference>
<evidence type="ECO:0000313" key="7">
    <source>
        <dbReference type="EMBL" id="KAG6398527.1"/>
    </source>
</evidence>
<keyword evidence="3" id="KW-0964">Secreted</keyword>
<keyword evidence="4 5" id="KW-0732">Signal</keyword>
<comment type="similarity">
    <text evidence="2">Belongs to the peptidase A1 family.</text>
</comment>
<keyword evidence="8" id="KW-1185">Reference proteome</keyword>
<evidence type="ECO:0000313" key="8">
    <source>
        <dbReference type="Proteomes" id="UP000298416"/>
    </source>
</evidence>
<dbReference type="SUPFAM" id="SSF50630">
    <property type="entry name" value="Acid proteases"/>
    <property type="match status" value="1"/>
</dbReference>
<dbReference type="PROSITE" id="PS51767">
    <property type="entry name" value="PEPTIDASE_A1"/>
    <property type="match status" value="1"/>
</dbReference>
<sequence>MASYPTLSIFIASSLLILSSFSNGKTPPKPKAFTFPIWKDDTTNQYYTTIQFGSNATTLNVGVDLGGKLLWFNSPEYFSAADSFRPTRCGTKQCKIADGIGCVFCFLSPPAPRCTNNTCSDYALNPFTGNEDYSGIGTDVLRVGSTRRAQYKVNNFPFKYAHDALLEGLATNLVGLIGLARTRVSLPAHLSSAFKIREKFTLCLPSSGANGSMIIGETAYIKPFQQISKSIRTTPLLRNPVSINGNEVIGNLTIQYFIGVKSIRVGETPLVLNQTLLSINKRTGEGGTSIRTVRAYTSLHKSIYAALVNEFVKAAAAKNIKRVASVAPFGACFDSKTISSTKAGPDVPTVDFVLQSKSVYWRFYGWNTMVRAGDGVMCLAFVEGQPNLSGPTTSIFVGGYQMENHLLEFDMAAEKLGFSSSLLLRDTSCNQFRAA</sequence>
<evidence type="ECO:0000259" key="6">
    <source>
        <dbReference type="PROSITE" id="PS51767"/>
    </source>
</evidence>
<dbReference type="Gene3D" id="2.40.70.10">
    <property type="entry name" value="Acid Proteases"/>
    <property type="match status" value="2"/>
</dbReference>
<comment type="caution">
    <text evidence="7">The sequence shown here is derived from an EMBL/GenBank/DDBJ whole genome shotgun (WGS) entry which is preliminary data.</text>
</comment>
<evidence type="ECO:0000256" key="4">
    <source>
        <dbReference type="ARBA" id="ARBA00022729"/>
    </source>
</evidence>
<organism evidence="7">
    <name type="scientific">Salvia splendens</name>
    <name type="common">Scarlet sage</name>
    <dbReference type="NCBI Taxonomy" id="180675"/>
    <lineage>
        <taxon>Eukaryota</taxon>
        <taxon>Viridiplantae</taxon>
        <taxon>Streptophyta</taxon>
        <taxon>Embryophyta</taxon>
        <taxon>Tracheophyta</taxon>
        <taxon>Spermatophyta</taxon>
        <taxon>Magnoliopsida</taxon>
        <taxon>eudicotyledons</taxon>
        <taxon>Gunneridae</taxon>
        <taxon>Pentapetalae</taxon>
        <taxon>asterids</taxon>
        <taxon>lamiids</taxon>
        <taxon>Lamiales</taxon>
        <taxon>Lamiaceae</taxon>
        <taxon>Nepetoideae</taxon>
        <taxon>Mentheae</taxon>
        <taxon>Salviinae</taxon>
        <taxon>Salvia</taxon>
        <taxon>Salvia subgen. Calosphace</taxon>
        <taxon>core Calosphace</taxon>
    </lineage>
</organism>
<dbReference type="Pfam" id="PF14543">
    <property type="entry name" value="TAXi_N"/>
    <property type="match status" value="1"/>
</dbReference>
<dbReference type="GO" id="GO:0006508">
    <property type="term" value="P:proteolysis"/>
    <property type="evidence" value="ECO:0007669"/>
    <property type="project" value="InterPro"/>
</dbReference>
<dbReference type="EMBL" id="PNBA02000015">
    <property type="protein sequence ID" value="KAG6398527.1"/>
    <property type="molecule type" value="Genomic_DNA"/>
</dbReference>
<comment type="subcellular location">
    <subcellularLocation>
        <location evidence="1">Secreted</location>
        <location evidence="1">Extracellular space</location>
    </subcellularLocation>
</comment>
<feature type="chain" id="PRO_5036481614" description="Peptidase A1 domain-containing protein" evidence="5">
    <location>
        <begin position="25"/>
        <end position="435"/>
    </location>
</feature>